<dbReference type="InterPro" id="IPR025698">
    <property type="entry name" value="2TM_dom"/>
</dbReference>
<dbReference type="Proteomes" id="UP000641454">
    <property type="component" value="Unassembled WGS sequence"/>
</dbReference>
<keyword evidence="4" id="KW-1185">Reference proteome</keyword>
<feature type="transmembrane region" description="Helical" evidence="1">
    <location>
        <begin position="36"/>
        <end position="55"/>
    </location>
</feature>
<name>A0A923SE40_9FLAO</name>
<reference evidence="3 4" key="1">
    <citation type="submission" date="2020-08" db="EMBL/GenBank/DDBJ databases">
        <title>Description of novel Flavobacterium F-392 isolate.</title>
        <authorList>
            <person name="Saticioglu I.B."/>
            <person name="Duman M."/>
            <person name="Altun S."/>
        </authorList>
    </citation>
    <scope>NUCLEOTIDE SEQUENCE [LARGE SCALE GENOMIC DNA]</scope>
    <source>
        <strain evidence="3 4">F-392</strain>
    </source>
</reference>
<keyword evidence="1" id="KW-1133">Transmembrane helix</keyword>
<keyword evidence="1" id="KW-0472">Membrane</keyword>
<dbReference type="EMBL" id="JACRUL010000002">
    <property type="protein sequence ID" value="MBC5843117.1"/>
    <property type="molecule type" value="Genomic_DNA"/>
</dbReference>
<proteinExistence type="predicted"/>
<gene>
    <name evidence="3" type="ORF">H8R25_01500</name>
</gene>
<evidence type="ECO:0000256" key="1">
    <source>
        <dbReference type="SAM" id="Phobius"/>
    </source>
</evidence>
<evidence type="ECO:0000313" key="4">
    <source>
        <dbReference type="Proteomes" id="UP000641454"/>
    </source>
</evidence>
<keyword evidence="1" id="KW-0812">Transmembrane</keyword>
<feature type="transmembrane region" description="Helical" evidence="1">
    <location>
        <begin position="75"/>
        <end position="95"/>
    </location>
</feature>
<dbReference type="AlphaFoldDB" id="A0A923SE40"/>
<evidence type="ECO:0000259" key="2">
    <source>
        <dbReference type="Pfam" id="PF13239"/>
    </source>
</evidence>
<dbReference type="RefSeq" id="WP_187016817.1">
    <property type="nucleotide sequence ID" value="NZ_JACRUK010000002.1"/>
</dbReference>
<evidence type="ECO:0000313" key="3">
    <source>
        <dbReference type="EMBL" id="MBC5843117.1"/>
    </source>
</evidence>
<organism evidence="3 4">
    <name type="scientific">Flavobacterium muglaense</name>
    <dbReference type="NCBI Taxonomy" id="2764716"/>
    <lineage>
        <taxon>Bacteria</taxon>
        <taxon>Pseudomonadati</taxon>
        <taxon>Bacteroidota</taxon>
        <taxon>Flavobacteriia</taxon>
        <taxon>Flavobacteriales</taxon>
        <taxon>Flavobacteriaceae</taxon>
        <taxon>Flavobacterium</taxon>
    </lineage>
</organism>
<protein>
    <submittedName>
        <fullName evidence="3">2TM domain-containing protein</fullName>
    </submittedName>
</protein>
<sequence>MGRYSRNKYDSYGLDENNPDARYNLAYKRMKRIKGFYVHLLIYVLVNGYSLASVFNNSIFGDAVFWKWNTWSTVFFWGIGLTAHGLSVFGRDLFFGADWEEKKIKEFMDKGKNEKWE</sequence>
<dbReference type="Pfam" id="PF13239">
    <property type="entry name" value="2TM"/>
    <property type="match status" value="1"/>
</dbReference>
<comment type="caution">
    <text evidence="3">The sequence shown here is derived from an EMBL/GenBank/DDBJ whole genome shotgun (WGS) entry which is preliminary data.</text>
</comment>
<feature type="domain" description="2TM" evidence="2">
    <location>
        <begin position="26"/>
        <end position="109"/>
    </location>
</feature>
<accession>A0A923SE40</accession>